<sequence length="400" mass="42235">MAPSSKCTLVALLVAFAVVAPTLPPSAAARDGGAAKAAPAPAPSASGDVRLHPMGLIDDLIGFRLPDLPLPRILPCPPAFPIKIPFIPCRNVTPSPPPVTECRSSLSKYMPACAGFLTRDDGSSASSPPSECCDAIEPFFQEDKGTKALCLCHVVNGDAGRLFPAPVNHTRANSFLQQCGSTTLTSEQVSDICANPKTEPPLTEPFHSVIDGAIRQARPEILARRLRRGRARPASSISGDLQSRRTTEAAAPSSPDNGEVLRPAGLSVPDLPLPRILPCPPLFPKIPLIPCYNVTPPPTATTDPRECRSSLRSLMPCAGFLTINASVPAPPTACCDGFDRFVANRSSAPLLCLCHIATGDIARLLPAPMNHTRAASVMEECSLGLPIDALSRFCKNNNKL</sequence>
<dbReference type="Gene3D" id="1.10.110.10">
    <property type="entry name" value="Plant lipid-transfer and hydrophobic proteins"/>
    <property type="match status" value="2"/>
</dbReference>
<evidence type="ECO:0000256" key="4">
    <source>
        <dbReference type="ARBA" id="ARBA00023180"/>
    </source>
</evidence>
<dbReference type="SUPFAM" id="SSF47699">
    <property type="entry name" value="Bifunctional inhibitor/lipid-transfer protein/seed storage 2S albumin"/>
    <property type="match status" value="2"/>
</dbReference>
<feature type="domain" description="Bifunctional inhibitor/plant lipid transfer protein/seed storage helical" evidence="7">
    <location>
        <begin position="93"/>
        <end position="184"/>
    </location>
</feature>
<feature type="region of interest" description="Disordered" evidence="5">
    <location>
        <begin position="225"/>
        <end position="261"/>
    </location>
</feature>
<dbReference type="InterPro" id="IPR043325">
    <property type="entry name" value="LTSS"/>
</dbReference>
<dbReference type="InterPro" id="IPR036312">
    <property type="entry name" value="Bifun_inhib/LTP/seed_sf"/>
</dbReference>
<dbReference type="CDD" id="cd00010">
    <property type="entry name" value="AAI_LTSS"/>
    <property type="match status" value="2"/>
</dbReference>
<keyword evidence="9" id="KW-1185">Reference proteome</keyword>
<evidence type="ECO:0000313" key="9">
    <source>
        <dbReference type="Proteomes" id="UP000275267"/>
    </source>
</evidence>
<organism evidence="8 9">
    <name type="scientific">Panicum miliaceum</name>
    <name type="common">Proso millet</name>
    <name type="synonym">Broomcorn millet</name>
    <dbReference type="NCBI Taxonomy" id="4540"/>
    <lineage>
        <taxon>Eukaryota</taxon>
        <taxon>Viridiplantae</taxon>
        <taxon>Streptophyta</taxon>
        <taxon>Embryophyta</taxon>
        <taxon>Tracheophyta</taxon>
        <taxon>Spermatophyta</taxon>
        <taxon>Magnoliopsida</taxon>
        <taxon>Liliopsida</taxon>
        <taxon>Poales</taxon>
        <taxon>Poaceae</taxon>
        <taxon>PACMAD clade</taxon>
        <taxon>Panicoideae</taxon>
        <taxon>Panicodae</taxon>
        <taxon>Paniceae</taxon>
        <taxon>Panicinae</taxon>
        <taxon>Panicum</taxon>
        <taxon>Panicum sect. Panicum</taxon>
    </lineage>
</organism>
<evidence type="ECO:0000256" key="5">
    <source>
        <dbReference type="SAM" id="MobiDB-lite"/>
    </source>
</evidence>
<dbReference type="InterPro" id="IPR016140">
    <property type="entry name" value="Bifunc_inhib/LTP/seed_store"/>
</dbReference>
<evidence type="ECO:0000256" key="2">
    <source>
        <dbReference type="ARBA" id="ARBA00022729"/>
    </source>
</evidence>
<dbReference type="OrthoDB" id="687130at2759"/>
<dbReference type="EMBL" id="PQIB02000011">
    <property type="protein sequence ID" value="RLM85699.1"/>
    <property type="molecule type" value="Genomic_DNA"/>
</dbReference>
<feature type="chain" id="PRO_5018131814" description="Bifunctional inhibitor/plant lipid transfer protein/seed storage helical domain-containing protein" evidence="6">
    <location>
        <begin position="29"/>
        <end position="400"/>
    </location>
</feature>
<proteinExistence type="inferred from homology"/>
<evidence type="ECO:0000256" key="3">
    <source>
        <dbReference type="ARBA" id="ARBA00023157"/>
    </source>
</evidence>
<dbReference type="AlphaFoldDB" id="A0A3L6QQ92"/>
<dbReference type="PANTHER" id="PTHR33044">
    <property type="entry name" value="BIFUNCTIONAL INHIBITOR/LIPID-TRANSFER PROTEIN/SEED STORAGE 2S ALBUMIN SUPERFAMILY PROTEIN-RELATED"/>
    <property type="match status" value="1"/>
</dbReference>
<dbReference type="Pfam" id="PF14368">
    <property type="entry name" value="LTP_2"/>
    <property type="match status" value="2"/>
</dbReference>
<keyword evidence="2 6" id="KW-0732">Signal</keyword>
<evidence type="ECO:0000256" key="6">
    <source>
        <dbReference type="SAM" id="SignalP"/>
    </source>
</evidence>
<reference evidence="9" key="1">
    <citation type="journal article" date="2019" name="Nat. Commun.">
        <title>The genome of broomcorn millet.</title>
        <authorList>
            <person name="Zou C."/>
            <person name="Miki D."/>
            <person name="Li D."/>
            <person name="Tang Q."/>
            <person name="Xiao L."/>
            <person name="Rajput S."/>
            <person name="Deng P."/>
            <person name="Jia W."/>
            <person name="Huang R."/>
            <person name="Zhang M."/>
            <person name="Sun Y."/>
            <person name="Hu J."/>
            <person name="Fu X."/>
            <person name="Schnable P.S."/>
            <person name="Li F."/>
            <person name="Zhang H."/>
            <person name="Feng B."/>
            <person name="Zhu X."/>
            <person name="Liu R."/>
            <person name="Schnable J.C."/>
            <person name="Zhu J.-K."/>
            <person name="Zhang H."/>
        </authorList>
    </citation>
    <scope>NUCLEOTIDE SEQUENCE [LARGE SCALE GENOMIC DNA]</scope>
</reference>
<keyword evidence="3" id="KW-1015">Disulfide bond</keyword>
<gene>
    <name evidence="8" type="ORF">C2845_PM04G09830</name>
</gene>
<evidence type="ECO:0000313" key="8">
    <source>
        <dbReference type="EMBL" id="RLM85699.1"/>
    </source>
</evidence>
<comment type="similarity">
    <text evidence="1">Belongs to the plant LTP family.</text>
</comment>
<evidence type="ECO:0000259" key="7">
    <source>
        <dbReference type="Pfam" id="PF14368"/>
    </source>
</evidence>
<feature type="signal peptide" evidence="6">
    <location>
        <begin position="1"/>
        <end position="28"/>
    </location>
</feature>
<comment type="caution">
    <text evidence="8">The sequence shown here is derived from an EMBL/GenBank/DDBJ whole genome shotgun (WGS) entry which is preliminary data.</text>
</comment>
<protein>
    <recommendedName>
        <fullName evidence="7">Bifunctional inhibitor/plant lipid transfer protein/seed storage helical domain-containing protein</fullName>
    </recommendedName>
</protein>
<name>A0A3L6QQ92_PANMI</name>
<evidence type="ECO:0000256" key="1">
    <source>
        <dbReference type="ARBA" id="ARBA00009748"/>
    </source>
</evidence>
<accession>A0A3L6QQ92</accession>
<keyword evidence="4" id="KW-0325">Glycoprotein</keyword>
<feature type="domain" description="Bifunctional inhibitor/plant lipid transfer protein/seed storage helical" evidence="7">
    <location>
        <begin position="301"/>
        <end position="383"/>
    </location>
</feature>
<dbReference type="Proteomes" id="UP000275267">
    <property type="component" value="Unassembled WGS sequence"/>
</dbReference>